<keyword evidence="1" id="KW-0677">Repeat</keyword>
<dbReference type="AlphaFoldDB" id="A0A4S4LVV0"/>
<evidence type="ECO:0000256" key="1">
    <source>
        <dbReference type="ARBA" id="ARBA00022737"/>
    </source>
</evidence>
<dbReference type="SMART" id="SM00248">
    <property type="entry name" value="ANK"/>
    <property type="match status" value="4"/>
</dbReference>
<name>A0A4S4LVV0_9AGAM</name>
<feature type="compositionally biased region" description="Polar residues" evidence="4">
    <location>
        <begin position="119"/>
        <end position="133"/>
    </location>
</feature>
<organism evidence="5 6">
    <name type="scientific">Bondarzewia mesenterica</name>
    <dbReference type="NCBI Taxonomy" id="1095465"/>
    <lineage>
        <taxon>Eukaryota</taxon>
        <taxon>Fungi</taxon>
        <taxon>Dikarya</taxon>
        <taxon>Basidiomycota</taxon>
        <taxon>Agaricomycotina</taxon>
        <taxon>Agaricomycetes</taxon>
        <taxon>Russulales</taxon>
        <taxon>Bondarzewiaceae</taxon>
        <taxon>Bondarzewia</taxon>
    </lineage>
</organism>
<dbReference type="Proteomes" id="UP000310158">
    <property type="component" value="Unassembled WGS sequence"/>
</dbReference>
<evidence type="ECO:0000256" key="2">
    <source>
        <dbReference type="ARBA" id="ARBA00023043"/>
    </source>
</evidence>
<dbReference type="PROSITE" id="PS50297">
    <property type="entry name" value="ANK_REP_REGION"/>
    <property type="match status" value="1"/>
</dbReference>
<dbReference type="InterPro" id="IPR036770">
    <property type="entry name" value="Ankyrin_rpt-contain_sf"/>
</dbReference>
<feature type="region of interest" description="Disordered" evidence="4">
    <location>
        <begin position="119"/>
        <end position="162"/>
    </location>
</feature>
<dbReference type="Pfam" id="PF12796">
    <property type="entry name" value="Ank_2"/>
    <property type="match status" value="2"/>
</dbReference>
<dbReference type="PANTHER" id="PTHR24171">
    <property type="entry name" value="ANKYRIN REPEAT DOMAIN-CONTAINING PROTEIN 39-RELATED"/>
    <property type="match status" value="1"/>
</dbReference>
<dbReference type="OrthoDB" id="3153997at2759"/>
<dbReference type="PANTHER" id="PTHR24171:SF9">
    <property type="entry name" value="ANKYRIN REPEAT DOMAIN-CONTAINING PROTEIN 39"/>
    <property type="match status" value="1"/>
</dbReference>
<proteinExistence type="predicted"/>
<protein>
    <submittedName>
        <fullName evidence="5">Uncharacterized protein</fullName>
    </submittedName>
</protein>
<accession>A0A4S4LVV0</accession>
<feature type="compositionally biased region" description="Polar residues" evidence="4">
    <location>
        <begin position="141"/>
        <end position="162"/>
    </location>
</feature>
<evidence type="ECO:0000256" key="3">
    <source>
        <dbReference type="PROSITE-ProRule" id="PRU00023"/>
    </source>
</evidence>
<feature type="compositionally biased region" description="Basic residues" evidence="4">
    <location>
        <begin position="50"/>
        <end position="66"/>
    </location>
</feature>
<feature type="region of interest" description="Disordered" evidence="4">
    <location>
        <begin position="47"/>
        <end position="75"/>
    </location>
</feature>
<gene>
    <name evidence="5" type="ORF">EW146_g4376</name>
</gene>
<evidence type="ECO:0000313" key="6">
    <source>
        <dbReference type="Proteomes" id="UP000310158"/>
    </source>
</evidence>
<feature type="repeat" description="ANK" evidence="3">
    <location>
        <begin position="531"/>
        <end position="563"/>
    </location>
</feature>
<evidence type="ECO:0000256" key="4">
    <source>
        <dbReference type="SAM" id="MobiDB-lite"/>
    </source>
</evidence>
<keyword evidence="6" id="KW-1185">Reference proteome</keyword>
<dbReference type="InterPro" id="IPR002110">
    <property type="entry name" value="Ankyrin_rpt"/>
</dbReference>
<sequence>MDIRKSLTLWPIELGGLIEVPNFIYNVIIKSNLAQLLSLSLNVMPGPSNYRKKRRTQAKKDKRSKARASLNAPGSFVEEDSARLARLDERHDSELHVVSRRELDNELHYIALPISEASSDANDQAVSTSSSDTEQSRHRSTSPATPSPTNLHTPPNGSTNTLPATLEKIILCHKPDEDTYDPTYELLQHPMIHDPGNGPRVRQPRAFIASSFAQPPYTEDPLCAEFAKPEVLQMLCTVLPEETALFLWYNKSRKTGRICPACRRLYNLGDALPDPLHDPYEEAEKKEPSPRLLCEQQLSGLCSPLCFILASFNYPGAIRSTWGCMAEDIDDASWALLNTAGGGQLDFGLGMLLKMTRLHDLGLAQLCLPDLQIDEEIYERSFEESVGTGVDAWPQVGEVGAGGEYRSMLPAASSRDHRAIVRLLKKGADVNLRAGEYDTLLQAASSWSDEGLVQLLLEKGADQLRGHRTAAAGKGADVNVQGGQYGTELQAASCCSCEAIVRLLLEHGAYVDVLGGVFGSAPQVALYRGGHFGTVFQAASIHGDKAVVRLLLENGADVNAQGGECGSALQAASTYHGAKTAMMLLPLERAQTLTCREANTVTALQTASYCGDEVIVRLLLENSTEGT</sequence>
<dbReference type="EMBL" id="SGPL01000168">
    <property type="protein sequence ID" value="THH16227.1"/>
    <property type="molecule type" value="Genomic_DNA"/>
</dbReference>
<reference evidence="5 6" key="1">
    <citation type="submission" date="2019-02" db="EMBL/GenBank/DDBJ databases">
        <title>Genome sequencing of the rare red list fungi Bondarzewia mesenterica.</title>
        <authorList>
            <person name="Buettner E."/>
            <person name="Kellner H."/>
        </authorList>
    </citation>
    <scope>NUCLEOTIDE SEQUENCE [LARGE SCALE GENOMIC DNA]</scope>
    <source>
        <strain evidence="5 6">DSM 108281</strain>
    </source>
</reference>
<dbReference type="Gene3D" id="1.25.40.20">
    <property type="entry name" value="Ankyrin repeat-containing domain"/>
    <property type="match status" value="2"/>
</dbReference>
<keyword evidence="2 3" id="KW-0040">ANK repeat</keyword>
<dbReference type="PROSITE" id="PS50088">
    <property type="entry name" value="ANK_REPEAT"/>
    <property type="match status" value="1"/>
</dbReference>
<dbReference type="SUPFAM" id="SSF48403">
    <property type="entry name" value="Ankyrin repeat"/>
    <property type="match status" value="1"/>
</dbReference>
<comment type="caution">
    <text evidence="5">The sequence shown here is derived from an EMBL/GenBank/DDBJ whole genome shotgun (WGS) entry which is preliminary data.</text>
</comment>
<evidence type="ECO:0000313" key="5">
    <source>
        <dbReference type="EMBL" id="THH16227.1"/>
    </source>
</evidence>